<keyword evidence="9 11" id="KW-0472">Membrane</keyword>
<gene>
    <name evidence="12" type="primary">TMEM120A</name>
</gene>
<feature type="transmembrane region" description="Helical" evidence="11">
    <location>
        <begin position="162"/>
        <end position="181"/>
    </location>
</feature>
<reference evidence="12 13" key="1">
    <citation type="submission" date="2021-02" db="EMBL/GenBank/DDBJ databases">
        <title>Safari Cat Assemblies.</title>
        <authorList>
            <person name="Bredemeyer K.R."/>
            <person name="Murphy W.J."/>
        </authorList>
    </citation>
    <scope>NUCLEOTIDE SEQUENCE [LARGE SCALE GENOMIC DNA]</scope>
</reference>
<feature type="transmembrane region" description="Helical" evidence="11">
    <location>
        <begin position="136"/>
        <end position="155"/>
    </location>
</feature>
<dbReference type="InterPro" id="IPR012926">
    <property type="entry name" value="TMEM120A/B"/>
</dbReference>
<name>A0ABI7WFB6_FELCA</name>
<keyword evidence="5" id="KW-1003">Cell membrane</keyword>
<evidence type="ECO:0000256" key="11">
    <source>
        <dbReference type="SAM" id="Phobius"/>
    </source>
</evidence>
<evidence type="ECO:0000256" key="4">
    <source>
        <dbReference type="ARBA" id="ARBA00009700"/>
    </source>
</evidence>
<evidence type="ECO:0000256" key="5">
    <source>
        <dbReference type="ARBA" id="ARBA00022475"/>
    </source>
</evidence>
<evidence type="ECO:0000313" key="12">
    <source>
        <dbReference type="Ensembl" id="ENSFCTP00005009002.1"/>
    </source>
</evidence>
<evidence type="ECO:0008006" key="14">
    <source>
        <dbReference type="Google" id="ProtNLM"/>
    </source>
</evidence>
<dbReference type="Ensembl" id="ENSFCTT00005013823.1">
    <property type="protein sequence ID" value="ENSFCTP00005009002.1"/>
    <property type="gene ID" value="ENSFCTG00005005053.1"/>
</dbReference>
<reference evidence="12" key="3">
    <citation type="submission" date="2025-09" db="UniProtKB">
        <authorList>
            <consortium name="Ensembl"/>
        </authorList>
    </citation>
    <scope>IDENTIFICATION</scope>
    <source>
        <strain evidence="12">breed Abyssinian</strain>
    </source>
</reference>
<dbReference type="GeneTree" id="ENSGT00390000007848"/>
<feature type="transmembrane region" description="Helical" evidence="11">
    <location>
        <begin position="379"/>
        <end position="403"/>
    </location>
</feature>
<evidence type="ECO:0000256" key="10">
    <source>
        <dbReference type="ARBA" id="ARBA00023242"/>
    </source>
</evidence>
<sequence length="417" mass="48057">MHPPAPGPLGDCLRDWEELQQDFQSLQETHRLYRLKLEELIKLQNSCTSSITRQKKRLQELALVLKKCKPSLQSEAEEAARELENQIKERQGLFFDMEAYLPKKNGLYLSLVLGNVNVTLLSKQAKFAYKDEYEKFKLYLTIILIVISFTCRFLLNSRVTDAAFNFLLVWYYCTLTIRESILINNGSRIKGWWVFHHYVSTFLSGVMLTWPDGLMYQKFRNQFLSFSMYQSEYLRGPRSAQESPTGRGGPRTWGPSLVLMPPPQALCSSCSITTRAAACTACGPWARGTLWTSLWVSRAWLPCLGALTGGPEREVLSCPRGSERPCPSPSSFLPAEGFQSWMWRGLTFLLPFLFFGHFWQLFNALTLFNLARDPECKEWQVLMCGFPFLLLFLGNFFTTLRVVHQKFHSQRRGSKKE</sequence>
<proteinExistence type="inferred from homology"/>
<evidence type="ECO:0000256" key="6">
    <source>
        <dbReference type="ARBA" id="ARBA00022692"/>
    </source>
</evidence>
<evidence type="ECO:0000256" key="1">
    <source>
        <dbReference type="ARBA" id="ARBA00004240"/>
    </source>
</evidence>
<keyword evidence="8 11" id="KW-1133">Transmembrane helix</keyword>
<dbReference type="PANTHER" id="PTHR21433:SF1">
    <property type="entry name" value="ION CHANNEL TACAN"/>
    <property type="match status" value="1"/>
</dbReference>
<dbReference type="PANTHER" id="PTHR21433">
    <property type="entry name" value="TRANSMEMBRANE PROTEIN INDUCED BY TUMOR NECROSIS FACTOR ALPHA"/>
    <property type="match status" value="1"/>
</dbReference>
<protein>
    <recommendedName>
        <fullName evidence="14">Transmembrane protein 120A</fullName>
    </recommendedName>
</protein>
<keyword evidence="6 11" id="KW-0812">Transmembrane</keyword>
<evidence type="ECO:0000256" key="7">
    <source>
        <dbReference type="ARBA" id="ARBA00022824"/>
    </source>
</evidence>
<evidence type="ECO:0000256" key="2">
    <source>
        <dbReference type="ARBA" id="ARBA00004473"/>
    </source>
</evidence>
<evidence type="ECO:0000313" key="13">
    <source>
        <dbReference type="Proteomes" id="UP000823872"/>
    </source>
</evidence>
<evidence type="ECO:0000256" key="9">
    <source>
        <dbReference type="ARBA" id="ARBA00023136"/>
    </source>
</evidence>
<keyword evidence="7" id="KW-0256">Endoplasmic reticulum</keyword>
<dbReference type="Pfam" id="PF07851">
    <property type="entry name" value="TMEM120A-B"/>
    <property type="match status" value="2"/>
</dbReference>
<dbReference type="Proteomes" id="UP000823872">
    <property type="component" value="Chromosome E3"/>
</dbReference>
<keyword evidence="13" id="KW-1185">Reference proteome</keyword>
<feature type="transmembrane region" description="Helical" evidence="11">
    <location>
        <begin position="193"/>
        <end position="210"/>
    </location>
</feature>
<reference evidence="12" key="2">
    <citation type="submission" date="2025-08" db="UniProtKB">
        <authorList>
            <consortium name="Ensembl"/>
        </authorList>
    </citation>
    <scope>IDENTIFICATION</scope>
    <source>
        <strain evidence="12">breed Abyssinian</strain>
    </source>
</reference>
<keyword evidence="10" id="KW-0539">Nucleus</keyword>
<organism evidence="12 13">
    <name type="scientific">Felis catus</name>
    <name type="common">Cat</name>
    <name type="synonym">Felis silvestris catus</name>
    <dbReference type="NCBI Taxonomy" id="9685"/>
    <lineage>
        <taxon>Eukaryota</taxon>
        <taxon>Metazoa</taxon>
        <taxon>Chordata</taxon>
        <taxon>Craniata</taxon>
        <taxon>Vertebrata</taxon>
        <taxon>Euteleostomi</taxon>
        <taxon>Mammalia</taxon>
        <taxon>Eutheria</taxon>
        <taxon>Laurasiatheria</taxon>
        <taxon>Carnivora</taxon>
        <taxon>Feliformia</taxon>
        <taxon>Felidae</taxon>
        <taxon>Felinae</taxon>
        <taxon>Felis</taxon>
    </lineage>
</organism>
<comment type="similarity">
    <text evidence="4">Belongs to the TMEM120 family.</text>
</comment>
<evidence type="ECO:0000256" key="3">
    <source>
        <dbReference type="ARBA" id="ARBA00004651"/>
    </source>
</evidence>
<evidence type="ECO:0000256" key="8">
    <source>
        <dbReference type="ARBA" id="ARBA00022989"/>
    </source>
</evidence>
<comment type="subcellular location">
    <subcellularLocation>
        <location evidence="3">Cell membrane</location>
        <topology evidence="3">Multi-pass membrane protein</topology>
    </subcellularLocation>
    <subcellularLocation>
        <location evidence="1">Endoplasmic reticulum</location>
    </subcellularLocation>
    <subcellularLocation>
        <location evidence="2">Nucleus inner membrane</location>
        <topology evidence="2">Multi-pass membrane protein</topology>
    </subcellularLocation>
</comment>
<accession>A0ABI7WFB6</accession>